<keyword evidence="1 6" id="KW-0645">Protease</keyword>
<dbReference type="Pfam" id="PF01400">
    <property type="entry name" value="Astacin"/>
    <property type="match status" value="1"/>
</dbReference>
<dbReference type="CDD" id="cd04280">
    <property type="entry name" value="ZnMc_astacin_like"/>
    <property type="match status" value="1"/>
</dbReference>
<feature type="binding site" evidence="6">
    <location>
        <position position="75"/>
    </location>
    <ligand>
        <name>Zn(2+)</name>
        <dbReference type="ChEBI" id="CHEBI:29105"/>
        <note>catalytic</note>
    </ligand>
</feature>
<feature type="binding site" evidence="6">
    <location>
        <position position="81"/>
    </location>
    <ligand>
        <name>Zn(2+)</name>
        <dbReference type="ChEBI" id="CHEBI:29105"/>
        <note>catalytic</note>
    </ligand>
</feature>
<comment type="cofactor">
    <cofactor evidence="6 7">
        <name>Zn(2+)</name>
        <dbReference type="ChEBI" id="CHEBI:29105"/>
    </cofactor>
    <text evidence="6 7">Binds 1 zinc ion per subunit.</text>
</comment>
<dbReference type="PANTHER" id="PTHR10127">
    <property type="entry name" value="DISCOIDIN, CUB, EGF, LAMININ , AND ZINC METALLOPROTEASE DOMAIN CONTAINING"/>
    <property type="match status" value="1"/>
</dbReference>
<dbReference type="SMART" id="SM00235">
    <property type="entry name" value="ZnMc"/>
    <property type="match status" value="1"/>
</dbReference>
<dbReference type="PANTHER" id="PTHR10127:SF780">
    <property type="entry name" value="METALLOENDOPEPTIDASE"/>
    <property type="match status" value="1"/>
</dbReference>
<protein>
    <recommendedName>
        <fullName evidence="7">Metalloendopeptidase</fullName>
        <ecNumber evidence="7">3.4.24.-</ecNumber>
    </recommendedName>
</protein>
<dbReference type="PROSITE" id="PS51864">
    <property type="entry name" value="ASTACIN"/>
    <property type="match status" value="1"/>
</dbReference>
<keyword evidence="2 6" id="KW-0479">Metal-binding</keyword>
<dbReference type="InterPro" id="IPR006026">
    <property type="entry name" value="Peptidase_Metallo"/>
</dbReference>
<dbReference type="GO" id="GO:0008270">
    <property type="term" value="F:zinc ion binding"/>
    <property type="evidence" value="ECO:0007669"/>
    <property type="project" value="UniProtKB-UniRule"/>
</dbReference>
<evidence type="ECO:0000256" key="5">
    <source>
        <dbReference type="ARBA" id="ARBA00023049"/>
    </source>
</evidence>
<keyword evidence="10" id="KW-1185">Reference proteome</keyword>
<dbReference type="GO" id="GO:0006508">
    <property type="term" value="P:proteolysis"/>
    <property type="evidence" value="ECO:0007669"/>
    <property type="project" value="UniProtKB-KW"/>
</dbReference>
<evidence type="ECO:0000313" key="10">
    <source>
        <dbReference type="Proteomes" id="UP000001307"/>
    </source>
</evidence>
<sequence>MQRGVVRAAMNLISSETCIDFRELPTEKRKRPENFLSLSDRGGCWSYVGRLGGEQAISLGPGCKNPGKASHELMHAIGFIHEHQRSDRDKYVDILLENSRSACGTSGRGPCDGNFRKAPDGLMKNYGRYDFGSVMHYGGYSFSKAITTKIPTQKSTTIFYPLLTTTTEKVNTTSTSTTTSTTITKTTTRTTTSTTTVISPSYMDSKAIHSTISPFSNSRKVIYKNTNSLRSRESINPTASASPNINVLAAKKFSSTVVEVVSATGVVTNLPLKVLQNEQVRSQSNRSEPSGRDLLEVTIASWCVTCTNARDILECVDKVQCSPDSICFTEHRLQMVNGLEETLITAGCKKKNACLMQEKQSKKSCANHRSRSWSWCYQCCEESGCNSK</sequence>
<evidence type="ECO:0000256" key="3">
    <source>
        <dbReference type="ARBA" id="ARBA00022801"/>
    </source>
</evidence>
<comment type="caution">
    <text evidence="6">Lacks conserved residue(s) required for the propagation of feature annotation.</text>
</comment>
<feature type="domain" description="Peptidase M12A" evidence="8">
    <location>
        <begin position="1"/>
        <end position="177"/>
    </location>
</feature>
<keyword evidence="3 6" id="KW-0378">Hydrolase</keyword>
<feature type="binding site" evidence="6">
    <location>
        <position position="71"/>
    </location>
    <ligand>
        <name>Zn(2+)</name>
        <dbReference type="ChEBI" id="CHEBI:29105"/>
        <note>catalytic</note>
    </ligand>
</feature>
<dbReference type="InterPro" id="IPR024079">
    <property type="entry name" value="MetalloPept_cat_dom_sf"/>
</dbReference>
<dbReference type="OrthoDB" id="291007at2759"/>
<dbReference type="InterPro" id="IPR034035">
    <property type="entry name" value="Astacin-like_dom"/>
</dbReference>
<keyword evidence="5 6" id="KW-0482">Metalloprotease</keyword>
<name>E4XGR3_OIKDI</name>
<evidence type="ECO:0000256" key="4">
    <source>
        <dbReference type="ARBA" id="ARBA00022833"/>
    </source>
</evidence>
<evidence type="ECO:0000313" key="9">
    <source>
        <dbReference type="EMBL" id="CBY09861.1"/>
    </source>
</evidence>
<gene>
    <name evidence="9" type="ORF">GSOID_T00010677001</name>
</gene>
<proteinExistence type="predicted"/>
<dbReference type="AlphaFoldDB" id="E4XGR3"/>
<dbReference type="GO" id="GO:0004222">
    <property type="term" value="F:metalloendopeptidase activity"/>
    <property type="evidence" value="ECO:0007669"/>
    <property type="project" value="UniProtKB-UniRule"/>
</dbReference>
<dbReference type="InterPro" id="IPR001506">
    <property type="entry name" value="Peptidase_M12A"/>
</dbReference>
<feature type="active site" evidence="6">
    <location>
        <position position="72"/>
    </location>
</feature>
<dbReference type="SUPFAM" id="SSF55486">
    <property type="entry name" value="Metalloproteases ('zincins'), catalytic domain"/>
    <property type="match status" value="1"/>
</dbReference>
<dbReference type="PRINTS" id="PR00480">
    <property type="entry name" value="ASTACIN"/>
</dbReference>
<keyword evidence="4 6" id="KW-0862">Zinc</keyword>
<evidence type="ECO:0000259" key="8">
    <source>
        <dbReference type="PROSITE" id="PS51864"/>
    </source>
</evidence>
<dbReference type="EC" id="3.4.24.-" evidence="7"/>
<dbReference type="InParanoid" id="E4XGR3"/>
<evidence type="ECO:0000256" key="1">
    <source>
        <dbReference type="ARBA" id="ARBA00022670"/>
    </source>
</evidence>
<evidence type="ECO:0000256" key="7">
    <source>
        <dbReference type="RuleBase" id="RU361183"/>
    </source>
</evidence>
<accession>E4XGR3</accession>
<dbReference type="Proteomes" id="UP000001307">
    <property type="component" value="Unassembled WGS sequence"/>
</dbReference>
<reference evidence="9" key="1">
    <citation type="journal article" date="2010" name="Science">
        <title>Plasticity of animal genome architecture unmasked by rapid evolution of a pelagic tunicate.</title>
        <authorList>
            <person name="Denoeud F."/>
            <person name="Henriet S."/>
            <person name="Mungpakdee S."/>
            <person name="Aury J.M."/>
            <person name="Da Silva C."/>
            <person name="Brinkmann H."/>
            <person name="Mikhaleva J."/>
            <person name="Olsen L.C."/>
            <person name="Jubin C."/>
            <person name="Canestro C."/>
            <person name="Bouquet J.M."/>
            <person name="Danks G."/>
            <person name="Poulain J."/>
            <person name="Campsteijn C."/>
            <person name="Adamski M."/>
            <person name="Cross I."/>
            <person name="Yadetie F."/>
            <person name="Muffato M."/>
            <person name="Louis A."/>
            <person name="Butcher S."/>
            <person name="Tsagkogeorga G."/>
            <person name="Konrad A."/>
            <person name="Singh S."/>
            <person name="Jensen M.F."/>
            <person name="Cong E.H."/>
            <person name="Eikeseth-Otteraa H."/>
            <person name="Noel B."/>
            <person name="Anthouard V."/>
            <person name="Porcel B.M."/>
            <person name="Kachouri-Lafond R."/>
            <person name="Nishino A."/>
            <person name="Ugolini M."/>
            <person name="Chourrout P."/>
            <person name="Nishida H."/>
            <person name="Aasland R."/>
            <person name="Huzurbazar S."/>
            <person name="Westhof E."/>
            <person name="Delsuc F."/>
            <person name="Lehrach H."/>
            <person name="Reinhardt R."/>
            <person name="Weissenbach J."/>
            <person name="Roy S.W."/>
            <person name="Artiguenave F."/>
            <person name="Postlethwait J.H."/>
            <person name="Manak J.R."/>
            <person name="Thompson E.M."/>
            <person name="Jaillon O."/>
            <person name="Du Pasquier L."/>
            <person name="Boudinot P."/>
            <person name="Liberles D.A."/>
            <person name="Volff J.N."/>
            <person name="Philippe H."/>
            <person name="Lenhard B."/>
            <person name="Roest Crollius H."/>
            <person name="Wincker P."/>
            <person name="Chourrout D."/>
        </authorList>
    </citation>
    <scope>NUCLEOTIDE SEQUENCE [LARGE SCALE GENOMIC DNA]</scope>
</reference>
<organism evidence="9">
    <name type="scientific">Oikopleura dioica</name>
    <name type="common">Tunicate</name>
    <dbReference type="NCBI Taxonomy" id="34765"/>
    <lineage>
        <taxon>Eukaryota</taxon>
        <taxon>Metazoa</taxon>
        <taxon>Chordata</taxon>
        <taxon>Tunicata</taxon>
        <taxon>Appendicularia</taxon>
        <taxon>Copelata</taxon>
        <taxon>Oikopleuridae</taxon>
        <taxon>Oikopleura</taxon>
    </lineage>
</organism>
<dbReference type="EMBL" id="FN653049">
    <property type="protein sequence ID" value="CBY09861.1"/>
    <property type="molecule type" value="Genomic_DNA"/>
</dbReference>
<dbReference type="Gene3D" id="3.40.390.10">
    <property type="entry name" value="Collagenase (Catalytic Domain)"/>
    <property type="match status" value="1"/>
</dbReference>
<evidence type="ECO:0000256" key="2">
    <source>
        <dbReference type="ARBA" id="ARBA00022723"/>
    </source>
</evidence>
<evidence type="ECO:0000256" key="6">
    <source>
        <dbReference type="PROSITE-ProRule" id="PRU01211"/>
    </source>
</evidence>